<evidence type="ECO:0000313" key="3">
    <source>
        <dbReference type="Proteomes" id="UP000257109"/>
    </source>
</evidence>
<sequence length="72" mass="8427">TGFNNQERTQLMHSVTYTNFKKKECKALFLFIYQSLDAMNFEKILNILSIKEYYKGDGKIKKGEVVDLPMTI</sequence>
<name>A0A371HWE9_MUCPR</name>
<evidence type="ECO:0000259" key="1">
    <source>
        <dbReference type="PROSITE" id="PS50042"/>
    </source>
</evidence>
<dbReference type="PROSITE" id="PS50042">
    <property type="entry name" value="CNMP_BINDING_3"/>
    <property type="match status" value="1"/>
</dbReference>
<organism evidence="2 3">
    <name type="scientific">Mucuna pruriens</name>
    <name type="common">Velvet bean</name>
    <name type="synonym">Dolichos pruriens</name>
    <dbReference type="NCBI Taxonomy" id="157652"/>
    <lineage>
        <taxon>Eukaryota</taxon>
        <taxon>Viridiplantae</taxon>
        <taxon>Streptophyta</taxon>
        <taxon>Embryophyta</taxon>
        <taxon>Tracheophyta</taxon>
        <taxon>Spermatophyta</taxon>
        <taxon>Magnoliopsida</taxon>
        <taxon>eudicotyledons</taxon>
        <taxon>Gunneridae</taxon>
        <taxon>Pentapetalae</taxon>
        <taxon>rosids</taxon>
        <taxon>fabids</taxon>
        <taxon>Fabales</taxon>
        <taxon>Fabaceae</taxon>
        <taxon>Papilionoideae</taxon>
        <taxon>50 kb inversion clade</taxon>
        <taxon>NPAAA clade</taxon>
        <taxon>indigoferoid/millettioid clade</taxon>
        <taxon>Phaseoleae</taxon>
        <taxon>Mucuna</taxon>
    </lineage>
</organism>
<feature type="non-terminal residue" evidence="2">
    <location>
        <position position="1"/>
    </location>
</feature>
<comment type="caution">
    <text evidence="2">The sequence shown here is derived from an EMBL/GenBank/DDBJ whole genome shotgun (WGS) entry which is preliminary data.</text>
</comment>
<dbReference type="InterPro" id="IPR000595">
    <property type="entry name" value="cNMP-bd_dom"/>
</dbReference>
<feature type="domain" description="Cyclic nucleotide-binding" evidence="1">
    <location>
        <begin position="32"/>
        <end position="72"/>
    </location>
</feature>
<proteinExistence type="predicted"/>
<evidence type="ECO:0000313" key="2">
    <source>
        <dbReference type="EMBL" id="RDY07108.1"/>
    </source>
</evidence>
<dbReference type="AlphaFoldDB" id="A0A371HWE9"/>
<dbReference type="Proteomes" id="UP000257109">
    <property type="component" value="Unassembled WGS sequence"/>
</dbReference>
<protein>
    <recommendedName>
        <fullName evidence="1">Cyclic nucleotide-binding domain-containing protein</fullName>
    </recommendedName>
</protein>
<accession>A0A371HWE9</accession>
<keyword evidence="3" id="KW-1185">Reference proteome</keyword>
<dbReference type="EMBL" id="QJKJ01001546">
    <property type="protein sequence ID" value="RDY07108.1"/>
    <property type="molecule type" value="Genomic_DNA"/>
</dbReference>
<gene>
    <name evidence="2" type="ORF">CR513_08819</name>
</gene>
<reference evidence="2" key="1">
    <citation type="submission" date="2018-05" db="EMBL/GenBank/DDBJ databases">
        <title>Draft genome of Mucuna pruriens seed.</title>
        <authorList>
            <person name="Nnadi N.E."/>
            <person name="Vos R."/>
            <person name="Hasami M.H."/>
            <person name="Devisetty U.K."/>
            <person name="Aguiy J.C."/>
        </authorList>
    </citation>
    <scope>NUCLEOTIDE SEQUENCE [LARGE SCALE GENOMIC DNA]</scope>
    <source>
        <strain evidence="2">JCA_2017</strain>
    </source>
</reference>